<dbReference type="Pfam" id="PF02518">
    <property type="entry name" value="HATPase_c"/>
    <property type="match status" value="1"/>
</dbReference>
<proteinExistence type="predicted"/>
<dbReference type="SUPFAM" id="SSF55781">
    <property type="entry name" value="GAF domain-like"/>
    <property type="match status" value="1"/>
</dbReference>
<dbReference type="GO" id="GO:0005886">
    <property type="term" value="C:plasma membrane"/>
    <property type="evidence" value="ECO:0007669"/>
    <property type="project" value="UniProtKB-SubCell"/>
</dbReference>
<accession>A0A285MZW5</accession>
<dbReference type="InterPro" id="IPR010559">
    <property type="entry name" value="Sig_transdc_His_kin_internal"/>
</dbReference>
<dbReference type="PANTHER" id="PTHR34220">
    <property type="entry name" value="SENSOR HISTIDINE KINASE YPDA"/>
    <property type="match status" value="1"/>
</dbReference>
<evidence type="ECO:0000259" key="15">
    <source>
        <dbReference type="PROSITE" id="PS50109"/>
    </source>
</evidence>
<keyword evidence="9 16" id="KW-0418">Kinase</keyword>
<dbReference type="PROSITE" id="PS50109">
    <property type="entry name" value="HIS_KIN"/>
    <property type="match status" value="1"/>
</dbReference>
<keyword evidence="8" id="KW-0547">Nucleotide-binding</keyword>
<keyword evidence="12" id="KW-0902">Two-component regulatory system</keyword>
<feature type="transmembrane region" description="Helical" evidence="14">
    <location>
        <begin position="45"/>
        <end position="64"/>
    </location>
</feature>
<keyword evidence="5" id="KW-0597">Phosphoprotein</keyword>
<feature type="transmembrane region" description="Helical" evidence="14">
    <location>
        <begin position="169"/>
        <end position="191"/>
    </location>
</feature>
<evidence type="ECO:0000256" key="6">
    <source>
        <dbReference type="ARBA" id="ARBA00022679"/>
    </source>
</evidence>
<dbReference type="Gene3D" id="3.30.565.10">
    <property type="entry name" value="Histidine kinase-like ATPase, C-terminal domain"/>
    <property type="match status" value="1"/>
</dbReference>
<keyword evidence="7 14" id="KW-0812">Transmembrane</keyword>
<dbReference type="PANTHER" id="PTHR34220:SF7">
    <property type="entry name" value="SENSOR HISTIDINE KINASE YPDA"/>
    <property type="match status" value="1"/>
</dbReference>
<dbReference type="AlphaFoldDB" id="A0A285MZW5"/>
<dbReference type="GO" id="GO:0000155">
    <property type="term" value="F:phosphorelay sensor kinase activity"/>
    <property type="evidence" value="ECO:0007669"/>
    <property type="project" value="InterPro"/>
</dbReference>
<feature type="transmembrane region" description="Helical" evidence="14">
    <location>
        <begin position="6"/>
        <end position="25"/>
    </location>
</feature>
<keyword evidence="4" id="KW-1003">Cell membrane</keyword>
<evidence type="ECO:0000256" key="9">
    <source>
        <dbReference type="ARBA" id="ARBA00022777"/>
    </source>
</evidence>
<evidence type="ECO:0000256" key="1">
    <source>
        <dbReference type="ARBA" id="ARBA00000085"/>
    </source>
</evidence>
<dbReference type="EC" id="2.7.13.3" evidence="3"/>
<comment type="subcellular location">
    <subcellularLocation>
        <location evidence="2">Cell membrane</location>
        <topology evidence="2">Multi-pass membrane protein</topology>
    </subcellularLocation>
</comment>
<sequence>MNPTLEMIISIFERAALLLIILFFLTKIKGFKEILQKKHHSVRELSVLTIVFCSFAIFGTYSGIEVEGSLVNIRTVAIISGGILFGPWVGIITGIVSGLHRYLIDIDGITSLPCLITSITAGFASGFINKRIKKHRWWYVGILTGVLCQALTMTLIITLSEPRLLGISIVEQIVIPMMVGEVSIGLLVLLVHNIEGEKKQIAAAQAKLALDIANKTLPYFRSITPASLQRICQIIKEEIGADAVAITDTETVIAYHGLGAERYQNTSRIVTDMTKEALSSGEIVIRNEADDLHLPQMHCLLIVPFQEGNEVTGALKIYYEKKNRITDSLQTLGIGLAQIISNLMEISRIEQIKEAANKAELKALQSKINPHFLFNSLNAIASTTRRDPNRARELIHNLSGYLRYNLELHDEMIAIEEELKQVRDYVEIEKSRFGDKLHIVYDIDPVQVKVPSLLLQPLVENAIHHGVRKSRWQGAVYLSVTAQKDFIRISVSDTGAGIEKEIVEKLYKDEASVKNIGLANVHQRVRLNYGKGLTINRLDPGTEIYFDIPVKEGK</sequence>
<evidence type="ECO:0000256" key="8">
    <source>
        <dbReference type="ARBA" id="ARBA00022741"/>
    </source>
</evidence>
<evidence type="ECO:0000256" key="3">
    <source>
        <dbReference type="ARBA" id="ARBA00012438"/>
    </source>
</evidence>
<evidence type="ECO:0000256" key="14">
    <source>
        <dbReference type="SAM" id="Phobius"/>
    </source>
</evidence>
<name>A0A285MZW5_9BACI</name>
<dbReference type="InterPro" id="IPR029016">
    <property type="entry name" value="GAF-like_dom_sf"/>
</dbReference>
<evidence type="ECO:0000256" key="12">
    <source>
        <dbReference type="ARBA" id="ARBA00023012"/>
    </source>
</evidence>
<keyword evidence="10" id="KW-0067">ATP-binding</keyword>
<feature type="transmembrane region" description="Helical" evidence="14">
    <location>
        <begin position="137"/>
        <end position="157"/>
    </location>
</feature>
<evidence type="ECO:0000313" key="17">
    <source>
        <dbReference type="Proteomes" id="UP000219356"/>
    </source>
</evidence>
<dbReference type="STRING" id="586416.GZ22_12530"/>
<feature type="transmembrane region" description="Helical" evidence="14">
    <location>
        <begin position="76"/>
        <end position="96"/>
    </location>
</feature>
<dbReference type="Gene3D" id="1.10.1760.20">
    <property type="match status" value="1"/>
</dbReference>
<dbReference type="InterPro" id="IPR050640">
    <property type="entry name" value="Bact_2-comp_sensor_kinase"/>
</dbReference>
<dbReference type="Gene3D" id="3.30.450.40">
    <property type="match status" value="1"/>
</dbReference>
<dbReference type="GO" id="GO:0071555">
    <property type="term" value="P:cell wall organization"/>
    <property type="evidence" value="ECO:0007669"/>
    <property type="project" value="InterPro"/>
</dbReference>
<keyword evidence="6" id="KW-0808">Transferase</keyword>
<gene>
    <name evidence="16" type="ORF">SAMN05421503_0182</name>
</gene>
<evidence type="ECO:0000256" key="4">
    <source>
        <dbReference type="ARBA" id="ARBA00022475"/>
    </source>
</evidence>
<dbReference type="InterPro" id="IPR011620">
    <property type="entry name" value="Sig_transdc_His_kinase_LytS_TM"/>
</dbReference>
<evidence type="ECO:0000256" key="11">
    <source>
        <dbReference type="ARBA" id="ARBA00022989"/>
    </source>
</evidence>
<reference evidence="17" key="1">
    <citation type="submission" date="2017-09" db="EMBL/GenBank/DDBJ databases">
        <authorList>
            <person name="Varghese N."/>
            <person name="Submissions S."/>
        </authorList>
    </citation>
    <scope>NUCLEOTIDE SEQUENCE [LARGE SCALE GENOMIC DNA]</scope>
    <source>
        <strain evidence="17">CGMCC 1.8913</strain>
    </source>
</reference>
<evidence type="ECO:0000256" key="10">
    <source>
        <dbReference type="ARBA" id="ARBA00022840"/>
    </source>
</evidence>
<protein>
    <recommendedName>
        <fullName evidence="3">histidine kinase</fullName>
        <ecNumber evidence="3">2.7.13.3</ecNumber>
    </recommendedName>
</protein>
<feature type="domain" description="Histidine kinase" evidence="15">
    <location>
        <begin position="389"/>
        <end position="552"/>
    </location>
</feature>
<evidence type="ECO:0000313" key="16">
    <source>
        <dbReference type="EMBL" id="SNZ02730.1"/>
    </source>
</evidence>
<organism evidence="16 17">
    <name type="scientific">Terribacillus aidingensis</name>
    <dbReference type="NCBI Taxonomy" id="586416"/>
    <lineage>
        <taxon>Bacteria</taxon>
        <taxon>Bacillati</taxon>
        <taxon>Bacillota</taxon>
        <taxon>Bacilli</taxon>
        <taxon>Bacillales</taxon>
        <taxon>Bacillaceae</taxon>
        <taxon>Terribacillus</taxon>
    </lineage>
</organism>
<dbReference type="InterPro" id="IPR005467">
    <property type="entry name" value="His_kinase_dom"/>
</dbReference>
<evidence type="ECO:0000256" key="7">
    <source>
        <dbReference type="ARBA" id="ARBA00022692"/>
    </source>
</evidence>
<dbReference type="SUPFAM" id="SSF55874">
    <property type="entry name" value="ATPase domain of HSP90 chaperone/DNA topoisomerase II/histidine kinase"/>
    <property type="match status" value="1"/>
</dbReference>
<keyword evidence="17" id="KW-1185">Reference proteome</keyword>
<dbReference type="Proteomes" id="UP000219356">
    <property type="component" value="Unassembled WGS sequence"/>
</dbReference>
<dbReference type="Pfam" id="PF06580">
    <property type="entry name" value="His_kinase"/>
    <property type="match status" value="1"/>
</dbReference>
<evidence type="ECO:0000256" key="2">
    <source>
        <dbReference type="ARBA" id="ARBA00004651"/>
    </source>
</evidence>
<evidence type="ECO:0000256" key="5">
    <source>
        <dbReference type="ARBA" id="ARBA00022553"/>
    </source>
</evidence>
<dbReference type="SMART" id="SM00387">
    <property type="entry name" value="HATPase_c"/>
    <property type="match status" value="1"/>
</dbReference>
<comment type="catalytic activity">
    <reaction evidence="1">
        <text>ATP + protein L-histidine = ADP + protein N-phospho-L-histidine.</text>
        <dbReference type="EC" id="2.7.13.3"/>
    </reaction>
</comment>
<dbReference type="InterPro" id="IPR036890">
    <property type="entry name" value="HATPase_C_sf"/>
</dbReference>
<dbReference type="RefSeq" id="WP_179636756.1">
    <property type="nucleotide sequence ID" value="NZ_OBEK01000001.1"/>
</dbReference>
<keyword evidence="11 14" id="KW-1133">Transmembrane helix</keyword>
<evidence type="ECO:0000256" key="13">
    <source>
        <dbReference type="ARBA" id="ARBA00023136"/>
    </source>
</evidence>
<dbReference type="EMBL" id="OBEK01000001">
    <property type="protein sequence ID" value="SNZ02730.1"/>
    <property type="molecule type" value="Genomic_DNA"/>
</dbReference>
<dbReference type="Pfam" id="PF07694">
    <property type="entry name" value="5TM-5TMR_LYT"/>
    <property type="match status" value="1"/>
</dbReference>
<dbReference type="InterPro" id="IPR003594">
    <property type="entry name" value="HATPase_dom"/>
</dbReference>
<dbReference type="GO" id="GO:0005524">
    <property type="term" value="F:ATP binding"/>
    <property type="evidence" value="ECO:0007669"/>
    <property type="project" value="UniProtKB-KW"/>
</dbReference>
<keyword evidence="13 14" id="KW-0472">Membrane</keyword>